<accession>A0A5N5TP41</accession>
<evidence type="ECO:0008006" key="3">
    <source>
        <dbReference type="Google" id="ProtNLM"/>
    </source>
</evidence>
<proteinExistence type="predicted"/>
<evidence type="ECO:0000313" key="2">
    <source>
        <dbReference type="Proteomes" id="UP000326759"/>
    </source>
</evidence>
<dbReference type="Proteomes" id="UP000326759">
    <property type="component" value="Unassembled WGS sequence"/>
</dbReference>
<dbReference type="Gene3D" id="2.60.40.10">
    <property type="entry name" value="Immunoglobulins"/>
    <property type="match status" value="1"/>
</dbReference>
<dbReference type="AlphaFoldDB" id="A0A5N5TP41"/>
<protein>
    <recommendedName>
        <fullName evidence="3">Ig-like domain-containing protein</fullName>
    </recommendedName>
</protein>
<comment type="caution">
    <text evidence="1">The sequence shown here is derived from an EMBL/GenBank/DDBJ whole genome shotgun (WGS) entry which is preliminary data.</text>
</comment>
<name>A0A5N5TP41_9CRUS</name>
<organism evidence="1 2">
    <name type="scientific">Armadillidium nasatum</name>
    <dbReference type="NCBI Taxonomy" id="96803"/>
    <lineage>
        <taxon>Eukaryota</taxon>
        <taxon>Metazoa</taxon>
        <taxon>Ecdysozoa</taxon>
        <taxon>Arthropoda</taxon>
        <taxon>Crustacea</taxon>
        <taxon>Multicrustacea</taxon>
        <taxon>Malacostraca</taxon>
        <taxon>Eumalacostraca</taxon>
        <taxon>Peracarida</taxon>
        <taxon>Isopoda</taxon>
        <taxon>Oniscidea</taxon>
        <taxon>Crinocheta</taxon>
        <taxon>Armadillidiidae</taxon>
        <taxon>Armadillidium</taxon>
    </lineage>
</organism>
<reference evidence="1 2" key="1">
    <citation type="journal article" date="2019" name="PLoS Biol.">
        <title>Sex chromosomes control vertical transmission of feminizing Wolbachia symbionts in an isopod.</title>
        <authorList>
            <person name="Becking T."/>
            <person name="Chebbi M.A."/>
            <person name="Giraud I."/>
            <person name="Moumen B."/>
            <person name="Laverre T."/>
            <person name="Caubet Y."/>
            <person name="Peccoud J."/>
            <person name="Gilbert C."/>
            <person name="Cordaux R."/>
        </authorList>
    </citation>
    <scope>NUCLEOTIDE SEQUENCE [LARGE SCALE GENOMIC DNA]</scope>
    <source>
        <strain evidence="1">ANa2</strain>
        <tissue evidence="1">Whole body excluding digestive tract and cuticle</tissue>
    </source>
</reference>
<gene>
    <name evidence="1" type="ORF">Anas_01005</name>
</gene>
<keyword evidence="2" id="KW-1185">Reference proteome</keyword>
<dbReference type="OrthoDB" id="6106100at2759"/>
<dbReference type="InterPro" id="IPR013783">
    <property type="entry name" value="Ig-like_fold"/>
</dbReference>
<sequence>FDFSPFLFPVAAVRESDVEGLVGESVRLPCEVDKATCGLFHSIKWYKENDRVFIFSEMAEVKRPEGSLLESYSKSIRA</sequence>
<dbReference type="SUPFAM" id="SSF48726">
    <property type="entry name" value="Immunoglobulin"/>
    <property type="match status" value="1"/>
</dbReference>
<dbReference type="InterPro" id="IPR036179">
    <property type="entry name" value="Ig-like_dom_sf"/>
</dbReference>
<evidence type="ECO:0000313" key="1">
    <source>
        <dbReference type="EMBL" id="KAB7507943.1"/>
    </source>
</evidence>
<feature type="non-terminal residue" evidence="1">
    <location>
        <position position="1"/>
    </location>
</feature>
<dbReference type="EMBL" id="SEYY01000134">
    <property type="protein sequence ID" value="KAB7507943.1"/>
    <property type="molecule type" value="Genomic_DNA"/>
</dbReference>